<proteinExistence type="predicted"/>
<sequence>MQFALEKINDTVYMIDPYVFGQKGYISLYFVASDAPLLFDPGPDSAVETVFSAIESIGFKPEDLRYVFVSQVYPDHASGLKRILDRARNACALVSSTGTRHLIDPSKMQQTYQAYLGDFAKLLGDFPPVPSERIKSAPTEFELAGQPVKVVSCQGRAHHQLCLKMGELLFGADVLSTHISLDEHYLPASFPQGFDLQKYLQDLDTLLALNFSKLCISHYGHYDSPTDVITRSIDSVKWLRSQVDLLLKDGLSAEEASDTILSTKTLKTTLDADFVRKYAKANLLSFIVSVQKIQVRK</sequence>
<name>A0A2R6A5R3_9ARCH</name>
<gene>
    <name evidence="2" type="ORF">B9Q01_10070</name>
</gene>
<dbReference type="AlphaFoldDB" id="A0A2R6A5R3"/>
<reference evidence="2 3" key="1">
    <citation type="submission" date="2017-04" db="EMBL/GenBank/DDBJ databases">
        <title>Novel microbial lineages endemic to geothermal iron-oxide mats fill important gaps in the evolutionary history of Archaea.</title>
        <authorList>
            <person name="Jay Z.J."/>
            <person name="Beam J.P."/>
            <person name="Dlakic M."/>
            <person name="Rusch D.B."/>
            <person name="Kozubal M.A."/>
            <person name="Inskeep W.P."/>
        </authorList>
    </citation>
    <scope>NUCLEOTIDE SEQUENCE [LARGE SCALE GENOMIC DNA]</scope>
    <source>
        <strain evidence="2">OSP_D</strain>
    </source>
</reference>
<dbReference type="EMBL" id="NEXC01000148">
    <property type="protein sequence ID" value="PSN81802.1"/>
    <property type="molecule type" value="Genomic_DNA"/>
</dbReference>
<dbReference type="Proteomes" id="UP000240880">
    <property type="component" value="Unassembled WGS sequence"/>
</dbReference>
<evidence type="ECO:0000313" key="2">
    <source>
        <dbReference type="EMBL" id="PSN81802.1"/>
    </source>
</evidence>
<dbReference type="SUPFAM" id="SSF56281">
    <property type="entry name" value="Metallo-hydrolase/oxidoreductase"/>
    <property type="match status" value="1"/>
</dbReference>
<dbReference type="InterPro" id="IPR036866">
    <property type="entry name" value="RibonucZ/Hydroxyglut_hydro"/>
</dbReference>
<comment type="caution">
    <text evidence="2">The sequence shown here is derived from an EMBL/GenBank/DDBJ whole genome shotgun (WGS) entry which is preliminary data.</text>
</comment>
<feature type="domain" description="Metallo-beta-lactamase" evidence="1">
    <location>
        <begin position="25"/>
        <end position="218"/>
    </location>
</feature>
<organism evidence="2 3">
    <name type="scientific">Candidatus Marsarchaeota G1 archaeon OSP_D</name>
    <dbReference type="NCBI Taxonomy" id="1978155"/>
    <lineage>
        <taxon>Archaea</taxon>
        <taxon>Candidatus Marsarchaeota</taxon>
        <taxon>Candidatus Marsarchaeota group 1</taxon>
    </lineage>
</organism>
<dbReference type="Pfam" id="PF00753">
    <property type="entry name" value="Lactamase_B"/>
    <property type="match status" value="1"/>
</dbReference>
<accession>A0A2R6A5R3</accession>
<dbReference type="Gene3D" id="3.60.15.10">
    <property type="entry name" value="Ribonuclease Z/Hydroxyacylglutathione hydrolase-like"/>
    <property type="match status" value="1"/>
</dbReference>
<protein>
    <recommendedName>
        <fullName evidence="1">Metallo-beta-lactamase domain-containing protein</fullName>
    </recommendedName>
</protein>
<dbReference type="InterPro" id="IPR001279">
    <property type="entry name" value="Metallo-B-lactamas"/>
</dbReference>
<dbReference type="PANTHER" id="PTHR42951">
    <property type="entry name" value="METALLO-BETA-LACTAMASE DOMAIN-CONTAINING"/>
    <property type="match status" value="1"/>
</dbReference>
<dbReference type="PANTHER" id="PTHR42951:SF22">
    <property type="entry name" value="METALLO BETA-LACTAMASE SUPERFAMILY LIPOPROTEIN"/>
    <property type="match status" value="1"/>
</dbReference>
<evidence type="ECO:0000259" key="1">
    <source>
        <dbReference type="SMART" id="SM00849"/>
    </source>
</evidence>
<dbReference type="InterPro" id="IPR050855">
    <property type="entry name" value="NDM-1-like"/>
</dbReference>
<evidence type="ECO:0000313" key="3">
    <source>
        <dbReference type="Proteomes" id="UP000240880"/>
    </source>
</evidence>
<dbReference type="SMART" id="SM00849">
    <property type="entry name" value="Lactamase_B"/>
    <property type="match status" value="1"/>
</dbReference>